<dbReference type="Proteomes" id="UP000007799">
    <property type="component" value="Unassembled WGS sequence"/>
</dbReference>
<reference evidence="2" key="1">
    <citation type="submission" date="2009-08" db="EMBL/GenBank/DDBJ databases">
        <title>Annotation of Salpingoeca rosetta.</title>
        <authorList>
            <consortium name="The Broad Institute Genome Sequencing Platform"/>
            <person name="Russ C."/>
            <person name="Cuomo C."/>
            <person name="Burger G."/>
            <person name="Gray M.W."/>
            <person name="Holland P.W.H."/>
            <person name="King N."/>
            <person name="Lang F.B.F."/>
            <person name="Roger A.J."/>
            <person name="Ruiz-Trillo I."/>
            <person name="Young S.K."/>
            <person name="Zeng Q."/>
            <person name="Gargeya S."/>
            <person name="Alvarado L."/>
            <person name="Berlin A."/>
            <person name="Chapman S.B."/>
            <person name="Chen Z."/>
            <person name="Freedman E."/>
            <person name="Gellesch M."/>
            <person name="Goldberg J."/>
            <person name="Griggs A."/>
            <person name="Gujja S."/>
            <person name="Heilman E."/>
            <person name="Heiman D."/>
            <person name="Howarth C."/>
            <person name="Mehta T."/>
            <person name="Neiman D."/>
            <person name="Pearson M."/>
            <person name="Roberts A."/>
            <person name="Saif S."/>
            <person name="Shea T."/>
            <person name="Shenoy N."/>
            <person name="Sisk P."/>
            <person name="Stolte C."/>
            <person name="Sykes S."/>
            <person name="White J."/>
            <person name="Yandava C."/>
            <person name="Haas B."/>
            <person name="Nusbaum C."/>
            <person name="Birren B."/>
        </authorList>
    </citation>
    <scope>NUCLEOTIDE SEQUENCE [LARGE SCALE GENOMIC DNA]</scope>
    <source>
        <strain evidence="2">ATCC 50818</strain>
    </source>
</reference>
<feature type="region of interest" description="Disordered" evidence="1">
    <location>
        <begin position="75"/>
        <end position="98"/>
    </location>
</feature>
<dbReference type="RefSeq" id="XP_004988371.1">
    <property type="nucleotide sequence ID" value="XM_004988314.1"/>
</dbReference>
<evidence type="ECO:0000313" key="3">
    <source>
        <dbReference type="Proteomes" id="UP000007799"/>
    </source>
</evidence>
<dbReference type="AlphaFoldDB" id="F2UQZ1"/>
<name>F2UQZ1_SALR5</name>
<dbReference type="InParanoid" id="F2UQZ1"/>
<dbReference type="KEGG" id="sre:PTSG_10322"/>
<dbReference type="GeneID" id="16068900"/>
<gene>
    <name evidence="2" type="ORF">PTSG_10322</name>
</gene>
<proteinExistence type="predicted"/>
<evidence type="ECO:0000313" key="2">
    <source>
        <dbReference type="EMBL" id="EGD80046.1"/>
    </source>
</evidence>
<organism evidence="3">
    <name type="scientific">Salpingoeca rosetta (strain ATCC 50818 / BSB-021)</name>
    <dbReference type="NCBI Taxonomy" id="946362"/>
    <lineage>
        <taxon>Eukaryota</taxon>
        <taxon>Choanoflagellata</taxon>
        <taxon>Craspedida</taxon>
        <taxon>Salpingoecidae</taxon>
        <taxon>Salpingoeca</taxon>
    </lineage>
</organism>
<protein>
    <submittedName>
        <fullName evidence="2">Uncharacterized protein</fullName>
    </submittedName>
</protein>
<feature type="region of interest" description="Disordered" evidence="1">
    <location>
        <begin position="17"/>
        <end position="53"/>
    </location>
</feature>
<evidence type="ECO:0000256" key="1">
    <source>
        <dbReference type="SAM" id="MobiDB-lite"/>
    </source>
</evidence>
<keyword evidence="3" id="KW-1185">Reference proteome</keyword>
<sequence>MMGLGRVLRWLRRSSDAVHQMEEGGEGGARFSRSTSRRHLNGNGRPTAMSVFETSRRNSFSGVSTASFEFVEPGAVASPTQNEPSTSPAPTEFVVGDKPVFTGGTADAWMMY</sequence>
<dbReference type="EMBL" id="GL832990">
    <property type="protein sequence ID" value="EGD80046.1"/>
    <property type="molecule type" value="Genomic_DNA"/>
</dbReference>
<accession>F2UQZ1</accession>
<feature type="compositionally biased region" description="Polar residues" evidence="1">
    <location>
        <begin position="78"/>
        <end position="89"/>
    </location>
</feature>